<dbReference type="AlphaFoldDB" id="A0A9P1I7K3"/>
<dbReference type="Proteomes" id="UP001152747">
    <property type="component" value="Unassembled WGS sequence"/>
</dbReference>
<dbReference type="CDD" id="cd18186">
    <property type="entry name" value="BTB_POZ_ZBTB_KLHL-like"/>
    <property type="match status" value="1"/>
</dbReference>
<dbReference type="OrthoDB" id="6425912at2759"/>
<dbReference type="Gene3D" id="3.30.710.10">
    <property type="entry name" value="Potassium Channel Kv1.1, Chain A"/>
    <property type="match status" value="2"/>
</dbReference>
<dbReference type="SUPFAM" id="SSF54695">
    <property type="entry name" value="POZ domain"/>
    <property type="match status" value="2"/>
</dbReference>
<dbReference type="InterPro" id="IPR000210">
    <property type="entry name" value="BTB/POZ_dom"/>
</dbReference>
<dbReference type="PROSITE" id="PS50097">
    <property type="entry name" value="BTB"/>
    <property type="match status" value="2"/>
</dbReference>
<dbReference type="PANTHER" id="PTHR22744:SF13">
    <property type="entry name" value="BTB DOMAIN-CONTAINING PROTEIN"/>
    <property type="match status" value="1"/>
</dbReference>
<reference evidence="2" key="1">
    <citation type="submission" date="2022-11" db="EMBL/GenBank/DDBJ databases">
        <authorList>
            <person name="Kikuchi T."/>
        </authorList>
    </citation>
    <scope>NUCLEOTIDE SEQUENCE</scope>
    <source>
        <strain evidence="2">PS1010</strain>
    </source>
</reference>
<feature type="domain" description="BTB" evidence="1">
    <location>
        <begin position="132"/>
        <end position="197"/>
    </location>
</feature>
<dbReference type="Gene3D" id="2.60.210.10">
    <property type="entry name" value="Apoptosis, Tumor Necrosis Factor Receptor Associated Protein 2, Chain A"/>
    <property type="match status" value="1"/>
</dbReference>
<dbReference type="InterPro" id="IPR008974">
    <property type="entry name" value="TRAF-like"/>
</dbReference>
<dbReference type="EMBL" id="CANHGI010000001">
    <property type="protein sequence ID" value="CAI5439648.1"/>
    <property type="molecule type" value="Genomic_DNA"/>
</dbReference>
<dbReference type="CDD" id="cd00121">
    <property type="entry name" value="MATH"/>
    <property type="match status" value="1"/>
</dbReference>
<name>A0A9P1I7K3_9PELO</name>
<dbReference type="InterPro" id="IPR002083">
    <property type="entry name" value="MATH/TRAF_dom"/>
</dbReference>
<dbReference type="Pfam" id="PF00917">
    <property type="entry name" value="MATH"/>
    <property type="match status" value="1"/>
</dbReference>
<proteinExistence type="predicted"/>
<dbReference type="PANTHER" id="PTHR22744">
    <property type="entry name" value="HELIX LOOP HELIX PROTEIN 21-RELATED"/>
    <property type="match status" value="1"/>
</dbReference>
<evidence type="ECO:0000259" key="1">
    <source>
        <dbReference type="PROSITE" id="PS50097"/>
    </source>
</evidence>
<evidence type="ECO:0000313" key="3">
    <source>
        <dbReference type="Proteomes" id="UP001152747"/>
    </source>
</evidence>
<dbReference type="Pfam" id="PF00651">
    <property type="entry name" value="BTB"/>
    <property type="match status" value="2"/>
</dbReference>
<keyword evidence="3" id="KW-1185">Reference proteome</keyword>
<dbReference type="InterPro" id="IPR011333">
    <property type="entry name" value="SKP1/BTB/POZ_sf"/>
</dbReference>
<feature type="domain" description="BTB" evidence="1">
    <location>
        <begin position="411"/>
        <end position="476"/>
    </location>
</feature>
<accession>A0A9P1I7K3</accession>
<protein>
    <recommendedName>
        <fullName evidence="1">BTB domain-containing protein</fullName>
    </recommendedName>
</protein>
<dbReference type="SMART" id="SM00225">
    <property type="entry name" value="BTB"/>
    <property type="match status" value="2"/>
</dbReference>
<dbReference type="SUPFAM" id="SSF49599">
    <property type="entry name" value="TRAF domain-like"/>
    <property type="match status" value="1"/>
</dbReference>
<evidence type="ECO:0000313" key="2">
    <source>
        <dbReference type="EMBL" id="CAI5439648.1"/>
    </source>
</evidence>
<gene>
    <name evidence="2" type="ORF">CAMP_LOCUS2285</name>
</gene>
<sequence length="569" mass="66131">MNPVSGNKIALELSFPVSKISFEVKYGRSLFIDGVIWKLGVSKNTEGNYVICVDLKTFKRKGGWMCKTRGELLNESESCYKYLSNEISLHPKLTTFNICEIISSKIENNQISVEVSLDYIYYDFEKSVTGLTNIRIHCEDYKFFCNRNFLSTHSAYFAARFQKMDWKQKCCVLDLINLTTFLHFMTTIHPAQADISDENVMEKSGLSEIRKLELAFKYGYEKFMIQQIAGLKSAKQLKKFTEKPEFQSLPELCKVRILQEFAKKQEKMNPLAKRGEFQWKVDNILDLGMKIKYSDIFEIGGLKWKLGIHRKMGDLVLTVQIVPNNMSNGLWLCKLRGFRKMLKQDGKSDHYIRSISPNFCLNKSKFHVCYSPFNDWNIMKTGGFIKDGAILIEIELDFVFYHFALRIDSITNMIIDVDGIEFLCNRDLLAVHSKYFQETFRKMKQIPNKILVQNIEATEFLHFLATFSPIPLEVSEENVIGLMNVADHLRVPSLHYKCERFLINSEECGISDIEKVEYASKYNYETLMKIQLSKFKTASEVKNFTESEGFENLSDSTKLRFFREMAKFV</sequence>
<organism evidence="2 3">
    <name type="scientific">Caenorhabditis angaria</name>
    <dbReference type="NCBI Taxonomy" id="860376"/>
    <lineage>
        <taxon>Eukaryota</taxon>
        <taxon>Metazoa</taxon>
        <taxon>Ecdysozoa</taxon>
        <taxon>Nematoda</taxon>
        <taxon>Chromadorea</taxon>
        <taxon>Rhabditida</taxon>
        <taxon>Rhabditina</taxon>
        <taxon>Rhabditomorpha</taxon>
        <taxon>Rhabditoidea</taxon>
        <taxon>Rhabditidae</taxon>
        <taxon>Peloderinae</taxon>
        <taxon>Caenorhabditis</taxon>
    </lineage>
</organism>
<comment type="caution">
    <text evidence="2">The sequence shown here is derived from an EMBL/GenBank/DDBJ whole genome shotgun (WGS) entry which is preliminary data.</text>
</comment>